<dbReference type="KEGG" id="mgm:Mmc1_0778"/>
<reference evidence="2" key="1">
    <citation type="journal article" date="2009" name="Appl. Environ. Microbiol.">
        <title>Complete genome sequence of the chemolithoautotrophic marine magnetotactic coccus strain MC-1.</title>
        <authorList>
            <person name="Schubbe S."/>
            <person name="Williams T.J."/>
            <person name="Xie G."/>
            <person name="Kiss H.E."/>
            <person name="Brettin T.S."/>
            <person name="Martinez D."/>
            <person name="Ross C.A."/>
            <person name="Schuler D."/>
            <person name="Cox B.L."/>
            <person name="Nealson K.H."/>
            <person name="Bazylinski D.A."/>
        </authorList>
    </citation>
    <scope>NUCLEOTIDE SEQUENCE [LARGE SCALE GENOMIC DNA]</scope>
    <source>
        <strain evidence="2">ATCC BAA-1437 / JCM 17883 / MC-1</strain>
    </source>
</reference>
<dbReference type="Proteomes" id="UP000002586">
    <property type="component" value="Chromosome"/>
</dbReference>
<accession>A0L5Q6</accession>
<reference evidence="1 2" key="2">
    <citation type="journal article" date="2012" name="Int. J. Syst. Evol. Microbiol.">
        <title>Magnetococcus marinus gen. nov., sp. nov., a marine, magnetotactic bacterium that represents a novel lineage (Magnetococcaceae fam. nov.; Magnetococcales ord. nov.) at the base of the Alphaproteobacteria.</title>
        <authorList>
            <person name="Bazylinski D.A."/>
            <person name="Williams T.J."/>
            <person name="Lefevre C.T."/>
            <person name="Berg R.J."/>
            <person name="Zhang C.L."/>
            <person name="Bowser S.S."/>
            <person name="Dean A.J."/>
            <person name="Beveridge T.J."/>
        </authorList>
    </citation>
    <scope>NUCLEOTIDE SEQUENCE [LARGE SCALE GENOMIC DNA]</scope>
    <source>
        <strain evidence="2">ATCC BAA-1437 / JCM 17883 / MC-1</strain>
    </source>
</reference>
<dbReference type="eggNOG" id="COG5342">
    <property type="taxonomic scope" value="Bacteria"/>
</dbReference>
<dbReference type="HOGENOM" id="CLU_1446060_0_0_5"/>
<evidence type="ECO:0000313" key="1">
    <source>
        <dbReference type="EMBL" id="ABK43299.1"/>
    </source>
</evidence>
<evidence type="ECO:0000313" key="2">
    <source>
        <dbReference type="Proteomes" id="UP000002586"/>
    </source>
</evidence>
<gene>
    <name evidence="1" type="ordered locus">Mmc1_0778</name>
</gene>
<proteinExistence type="predicted"/>
<dbReference type="InterPro" id="IPR010642">
    <property type="entry name" value="Invasion_prot_B"/>
</dbReference>
<sequence length="187" mass="21102" precursor="true">MCAKKLERCLYMQRFVNGFVFSVMLLGMVLLAEPVYAQATFSRSQAYKDWLLQCFEVPVAGQKAEERCTLTQNVGTQKVKRIASLSLIKGGEGRKESFLRLILPLEMYLGEKVTMVVDEESAKPEILEWLTCVTDGCLAELKMTKPLLQKLEKGTALNFNASLYNGRRKLAMKFSLLGFTDGNKQVQ</sequence>
<dbReference type="STRING" id="156889.Mmc1_0778"/>
<name>A0L5Q6_MAGMM</name>
<keyword evidence="2" id="KW-1185">Reference proteome</keyword>
<organism evidence="1 2">
    <name type="scientific">Magnetococcus marinus (strain ATCC BAA-1437 / JCM 17883 / MC-1)</name>
    <dbReference type="NCBI Taxonomy" id="156889"/>
    <lineage>
        <taxon>Bacteria</taxon>
        <taxon>Pseudomonadati</taxon>
        <taxon>Pseudomonadota</taxon>
        <taxon>Magnetococcia</taxon>
        <taxon>Magnetococcales</taxon>
        <taxon>Magnetococcaceae</taxon>
        <taxon>Magnetococcus</taxon>
    </lineage>
</organism>
<dbReference type="Gene3D" id="2.60.40.1880">
    <property type="entry name" value="Invasion associated locus B (IalB) protein"/>
    <property type="match status" value="1"/>
</dbReference>
<dbReference type="InterPro" id="IPR038696">
    <property type="entry name" value="IalB_sf"/>
</dbReference>
<dbReference type="EMBL" id="CP000471">
    <property type="protein sequence ID" value="ABK43299.1"/>
    <property type="molecule type" value="Genomic_DNA"/>
</dbReference>
<dbReference type="AlphaFoldDB" id="A0L5Q6"/>
<protein>
    <submittedName>
        <fullName evidence="1">Invasion associated locus B family protein</fullName>
    </submittedName>
</protein>
<dbReference type="Pfam" id="PF06776">
    <property type="entry name" value="IalB"/>
    <property type="match status" value="1"/>
</dbReference>